<dbReference type="PROSITE" id="PS51257">
    <property type="entry name" value="PROKAR_LIPOPROTEIN"/>
    <property type="match status" value="1"/>
</dbReference>
<dbReference type="PANTHER" id="PTHR44943">
    <property type="entry name" value="CELLULOSE SYNTHASE OPERON PROTEIN C"/>
    <property type="match status" value="1"/>
</dbReference>
<feature type="signal peptide" evidence="4">
    <location>
        <begin position="1"/>
        <end position="25"/>
    </location>
</feature>
<reference evidence="5" key="1">
    <citation type="submission" date="2023-01" db="EMBL/GenBank/DDBJ databases">
        <title>Complete genome sequence of Planctobacterium marinum strain Dej080120_11.</title>
        <authorList>
            <person name="Ueki S."/>
            <person name="Maruyama F."/>
        </authorList>
    </citation>
    <scope>NUCLEOTIDE SEQUENCE</scope>
    <source>
        <strain evidence="5">Dej080120_11</strain>
    </source>
</reference>
<dbReference type="Pfam" id="PF14559">
    <property type="entry name" value="TPR_19"/>
    <property type="match status" value="1"/>
</dbReference>
<dbReference type="InterPro" id="IPR019734">
    <property type="entry name" value="TPR_rpt"/>
</dbReference>
<organism evidence="5 6">
    <name type="scientific">Planctobacterium marinum</name>
    <dbReference type="NCBI Taxonomy" id="1631968"/>
    <lineage>
        <taxon>Bacteria</taxon>
        <taxon>Pseudomonadati</taxon>
        <taxon>Pseudomonadota</taxon>
        <taxon>Gammaproteobacteria</taxon>
        <taxon>Alteromonadales</taxon>
        <taxon>Alteromonadaceae</taxon>
        <taxon>Planctobacterium</taxon>
    </lineage>
</organism>
<dbReference type="Pfam" id="PF00515">
    <property type="entry name" value="TPR_1"/>
    <property type="match status" value="1"/>
</dbReference>
<proteinExistence type="predicted"/>
<feature type="chain" id="PRO_5041269261" description="TPR domain protein" evidence="4">
    <location>
        <begin position="26"/>
        <end position="390"/>
    </location>
</feature>
<feature type="repeat" description="TPR" evidence="3">
    <location>
        <begin position="239"/>
        <end position="272"/>
    </location>
</feature>
<evidence type="ECO:0000313" key="6">
    <source>
        <dbReference type="Proteomes" id="UP001333710"/>
    </source>
</evidence>
<dbReference type="RefSeq" id="WP_338291075.1">
    <property type="nucleotide sequence ID" value="NZ_AP027272.1"/>
</dbReference>
<sequence length="390" mass="44870">MRISGLLTIFAILLFLSGCQSTEQAQVDLKPVFLDTAFSGYQAVPVESEQEIFALDSDAKVFVNNLTVAKNMVHAKNRNKVMESLIRAIFNRSDFNMIYDNGANTTASETFNNRAANCLSLSIMTYALAKQAGFDVRFQEIDIPEYWTRKDGYSLINGHINLRISDVSDTSMILLENRTMVVDFDPFSPKKYFPSTEVNKQRVVSMFYNNKGAEALVNGDHLTAYSYLKAAVQADIMFQDAWTNLGILYRMAGHHDWAEKTYEEALKLNQDNLTIWENLAILHEHQGRYELAKNIQEFVTQKRLRNPYYHFILGEQELETGNFREALAHYKKAISIDESHHEFYFGMAKAHANLGNSKQAMKYLKRAKRNTQIDDLKDRYQHKMDLFAKL</sequence>
<dbReference type="InterPro" id="IPR051685">
    <property type="entry name" value="Ycf3/AcsC/BcsC/TPR_MFPF"/>
</dbReference>
<dbReference type="KEGG" id="pmaw:MACH26_06340"/>
<evidence type="ECO:0008006" key="7">
    <source>
        <dbReference type="Google" id="ProtNLM"/>
    </source>
</evidence>
<feature type="repeat" description="TPR" evidence="3">
    <location>
        <begin position="307"/>
        <end position="340"/>
    </location>
</feature>
<dbReference type="Gene3D" id="1.25.40.10">
    <property type="entry name" value="Tetratricopeptide repeat domain"/>
    <property type="match status" value="2"/>
</dbReference>
<name>A0AA48HSM9_9ALTE</name>
<dbReference type="Proteomes" id="UP001333710">
    <property type="component" value="Chromosome"/>
</dbReference>
<evidence type="ECO:0000256" key="2">
    <source>
        <dbReference type="ARBA" id="ARBA00022803"/>
    </source>
</evidence>
<gene>
    <name evidence="5" type="ORF">MACH26_06340</name>
</gene>
<accession>A0AA48HSM9</accession>
<evidence type="ECO:0000313" key="5">
    <source>
        <dbReference type="EMBL" id="BDX05113.1"/>
    </source>
</evidence>
<keyword evidence="1" id="KW-0677">Repeat</keyword>
<dbReference type="SUPFAM" id="SSF48452">
    <property type="entry name" value="TPR-like"/>
    <property type="match status" value="1"/>
</dbReference>
<evidence type="ECO:0000256" key="4">
    <source>
        <dbReference type="SAM" id="SignalP"/>
    </source>
</evidence>
<evidence type="ECO:0000256" key="3">
    <source>
        <dbReference type="PROSITE-ProRule" id="PRU00339"/>
    </source>
</evidence>
<keyword evidence="6" id="KW-1185">Reference proteome</keyword>
<dbReference type="EMBL" id="AP027272">
    <property type="protein sequence ID" value="BDX05113.1"/>
    <property type="molecule type" value="Genomic_DNA"/>
</dbReference>
<dbReference type="AlphaFoldDB" id="A0AA48HSM9"/>
<dbReference type="PANTHER" id="PTHR44943:SF8">
    <property type="entry name" value="TPR REPEAT-CONTAINING PROTEIN MJ0263"/>
    <property type="match status" value="1"/>
</dbReference>
<dbReference type="PROSITE" id="PS50293">
    <property type="entry name" value="TPR_REGION"/>
    <property type="match status" value="1"/>
</dbReference>
<protein>
    <recommendedName>
        <fullName evidence="7">TPR domain protein</fullName>
    </recommendedName>
</protein>
<dbReference type="InterPro" id="IPR011990">
    <property type="entry name" value="TPR-like_helical_dom_sf"/>
</dbReference>
<keyword evidence="4" id="KW-0732">Signal</keyword>
<keyword evidence="2 3" id="KW-0802">TPR repeat</keyword>
<evidence type="ECO:0000256" key="1">
    <source>
        <dbReference type="ARBA" id="ARBA00022737"/>
    </source>
</evidence>
<dbReference type="SMART" id="SM00028">
    <property type="entry name" value="TPR"/>
    <property type="match status" value="4"/>
</dbReference>
<dbReference type="PROSITE" id="PS50005">
    <property type="entry name" value="TPR"/>
    <property type="match status" value="2"/>
</dbReference>